<sequence length="387" mass="42781">MPVILAEQRPMLRFLLVLTVASTLGLQGWSILFNNFAVEAVRLNGSEVGLIQSIREVPGFLSLLVVFVLLLVREHRLAALAIVCLGSGVALAGLFPTLGGLLVTTLVMSFGFHYFETTNNSLTLQYFTTATAPLAYGRVRSFAAMSSIAAGGIIWVLDGYLPYRDIFLAIGGTVVALGLWGLCRNPTHGGIAPQRQRMVLRRRYALYYFLTFMSGARRQIFVAFSMFLLVKIFHFTVREMTLLFILNNAINYFLNPLIGRAIVHFGERRILSIEYAGLTAVFITYAFTRSRYLAETMYILDFILFNFAVAIQTYFQKIADPADIAPTMAVGFTINHIAAVVLPVVGGLLWMVDYRIPFIAGAGMALVSLCAVQRIRLPAPERALPAA</sequence>
<dbReference type="Gene3D" id="1.20.1250.20">
    <property type="entry name" value="MFS general substrate transporter like domains"/>
    <property type="match status" value="2"/>
</dbReference>
<feature type="transmembrane region" description="Helical" evidence="4">
    <location>
        <begin position="293"/>
        <end position="315"/>
    </location>
</feature>
<accession>A0ABN6VPT6</accession>
<feature type="transmembrane region" description="Helical" evidence="4">
    <location>
        <begin position="53"/>
        <end position="72"/>
    </location>
</feature>
<evidence type="ECO:0000256" key="2">
    <source>
        <dbReference type="ARBA" id="ARBA00022989"/>
    </source>
</evidence>
<name>A0ABN6VPT6_9BACT</name>
<dbReference type="EMBL" id="AP027151">
    <property type="protein sequence ID" value="BDV41151.1"/>
    <property type="molecule type" value="Genomic_DNA"/>
</dbReference>
<evidence type="ECO:0000313" key="6">
    <source>
        <dbReference type="Proteomes" id="UP001317705"/>
    </source>
</evidence>
<organism evidence="5 6">
    <name type="scientific">Geotalea uraniireducens</name>
    <dbReference type="NCBI Taxonomy" id="351604"/>
    <lineage>
        <taxon>Bacteria</taxon>
        <taxon>Pseudomonadati</taxon>
        <taxon>Thermodesulfobacteriota</taxon>
        <taxon>Desulfuromonadia</taxon>
        <taxon>Geobacterales</taxon>
        <taxon>Geobacteraceae</taxon>
        <taxon>Geotalea</taxon>
    </lineage>
</organism>
<gene>
    <name evidence="5" type="ORF">GURASL_00740</name>
</gene>
<evidence type="ECO:0000256" key="1">
    <source>
        <dbReference type="ARBA" id="ARBA00022692"/>
    </source>
</evidence>
<evidence type="ECO:0000256" key="3">
    <source>
        <dbReference type="ARBA" id="ARBA00023136"/>
    </source>
</evidence>
<dbReference type="SUPFAM" id="SSF103473">
    <property type="entry name" value="MFS general substrate transporter"/>
    <property type="match status" value="1"/>
</dbReference>
<feature type="transmembrane region" description="Helical" evidence="4">
    <location>
        <begin position="270"/>
        <end position="287"/>
    </location>
</feature>
<feature type="transmembrane region" description="Helical" evidence="4">
    <location>
        <begin position="327"/>
        <end position="350"/>
    </location>
</feature>
<feature type="transmembrane region" description="Helical" evidence="4">
    <location>
        <begin position="240"/>
        <end position="258"/>
    </location>
</feature>
<feature type="transmembrane region" description="Helical" evidence="4">
    <location>
        <begin position="204"/>
        <end position="228"/>
    </location>
</feature>
<keyword evidence="6" id="KW-1185">Reference proteome</keyword>
<dbReference type="Proteomes" id="UP001317705">
    <property type="component" value="Chromosome"/>
</dbReference>
<reference evidence="5 6" key="1">
    <citation type="submission" date="2022-12" db="EMBL/GenBank/DDBJ databases">
        <title>Polyphasic characterization of Geotalea uranireducens NIT-SL11 newly isolated from a complex of sewage sludge and microbially reduced graphene oxide.</title>
        <authorList>
            <person name="Xie L."/>
            <person name="Yoshida N."/>
            <person name="Meng L."/>
        </authorList>
    </citation>
    <scope>NUCLEOTIDE SEQUENCE [LARGE SCALE GENOMIC DNA]</scope>
    <source>
        <strain evidence="5 6">NIT-SL11</strain>
    </source>
</reference>
<keyword evidence="1 4" id="KW-0812">Transmembrane</keyword>
<dbReference type="InterPro" id="IPR011701">
    <property type="entry name" value="MFS"/>
</dbReference>
<dbReference type="InterPro" id="IPR036259">
    <property type="entry name" value="MFS_trans_sf"/>
</dbReference>
<dbReference type="RefSeq" id="WP_282001104.1">
    <property type="nucleotide sequence ID" value="NZ_AP027151.1"/>
</dbReference>
<feature type="transmembrane region" description="Helical" evidence="4">
    <location>
        <begin position="12"/>
        <end position="33"/>
    </location>
</feature>
<feature type="transmembrane region" description="Helical" evidence="4">
    <location>
        <begin position="166"/>
        <end position="183"/>
    </location>
</feature>
<evidence type="ECO:0000313" key="5">
    <source>
        <dbReference type="EMBL" id="BDV41151.1"/>
    </source>
</evidence>
<feature type="transmembrane region" description="Helical" evidence="4">
    <location>
        <begin position="356"/>
        <end position="372"/>
    </location>
</feature>
<keyword evidence="3 4" id="KW-0472">Membrane</keyword>
<dbReference type="Pfam" id="PF07690">
    <property type="entry name" value="MFS_1"/>
    <property type="match status" value="1"/>
</dbReference>
<feature type="transmembrane region" description="Helical" evidence="4">
    <location>
        <begin position="79"/>
        <end position="112"/>
    </location>
</feature>
<protein>
    <submittedName>
        <fullName evidence="5">MFS transporter</fullName>
    </submittedName>
</protein>
<keyword evidence="2 4" id="KW-1133">Transmembrane helix</keyword>
<evidence type="ECO:0000256" key="4">
    <source>
        <dbReference type="SAM" id="Phobius"/>
    </source>
</evidence>
<proteinExistence type="predicted"/>